<reference evidence="2" key="1">
    <citation type="submission" date="2020-12" db="EMBL/GenBank/DDBJ databases">
        <title>The genome sequence of Inhella sp. 4Y17.</title>
        <authorList>
            <person name="Liu Y."/>
        </authorList>
    </citation>
    <scope>NUCLEOTIDE SEQUENCE</scope>
    <source>
        <strain evidence="2">4Y10</strain>
    </source>
</reference>
<name>A0A931IX71_9BURK</name>
<protein>
    <submittedName>
        <fullName evidence="2">Uncharacterized protein</fullName>
    </submittedName>
</protein>
<dbReference type="RefSeq" id="WP_198099131.1">
    <property type="nucleotide sequence ID" value="NZ_JAEDAL010000001.1"/>
</dbReference>
<comment type="caution">
    <text evidence="2">The sequence shown here is derived from an EMBL/GenBank/DDBJ whole genome shotgun (WGS) entry which is preliminary data.</text>
</comment>
<evidence type="ECO:0000256" key="1">
    <source>
        <dbReference type="SAM" id="Phobius"/>
    </source>
</evidence>
<accession>A0A931IX71</accession>
<keyword evidence="1" id="KW-1133">Transmembrane helix</keyword>
<evidence type="ECO:0000313" key="2">
    <source>
        <dbReference type="EMBL" id="MBH9551521.1"/>
    </source>
</evidence>
<proteinExistence type="predicted"/>
<dbReference type="EMBL" id="JAEDAL010000001">
    <property type="protein sequence ID" value="MBH9551521.1"/>
    <property type="molecule type" value="Genomic_DNA"/>
</dbReference>
<gene>
    <name evidence="2" type="ORF">I7X43_01560</name>
</gene>
<evidence type="ECO:0000313" key="3">
    <source>
        <dbReference type="Proteomes" id="UP000620139"/>
    </source>
</evidence>
<sequence length="76" mass="8206">MRWLFGLAALALTALVFWGAAALVGLIFGPKSATSSGSASWTVMVPVVIGLVVLVAVRLRMAREKRRRARQHDDDA</sequence>
<keyword evidence="1" id="KW-0472">Membrane</keyword>
<keyword evidence="1" id="KW-0812">Transmembrane</keyword>
<feature type="transmembrane region" description="Helical" evidence="1">
    <location>
        <begin position="38"/>
        <end position="59"/>
    </location>
</feature>
<dbReference type="Proteomes" id="UP000620139">
    <property type="component" value="Unassembled WGS sequence"/>
</dbReference>
<dbReference type="AlphaFoldDB" id="A0A931IX71"/>
<keyword evidence="3" id="KW-1185">Reference proteome</keyword>
<organism evidence="2 3">
    <name type="scientific">Inhella gelatinilytica</name>
    <dbReference type="NCBI Taxonomy" id="2795030"/>
    <lineage>
        <taxon>Bacteria</taxon>
        <taxon>Pseudomonadati</taxon>
        <taxon>Pseudomonadota</taxon>
        <taxon>Betaproteobacteria</taxon>
        <taxon>Burkholderiales</taxon>
        <taxon>Sphaerotilaceae</taxon>
        <taxon>Inhella</taxon>
    </lineage>
</organism>